<reference evidence="2" key="1">
    <citation type="submission" date="2020-06" db="EMBL/GenBank/DDBJ databases">
        <title>Draft genome of Bugula neritina, a colonial animal packing powerful symbionts and potential medicines.</title>
        <authorList>
            <person name="Rayko M."/>
        </authorList>
    </citation>
    <scope>NUCLEOTIDE SEQUENCE [LARGE SCALE GENOMIC DNA]</scope>
    <source>
        <strain evidence="2">Kwan_BN1</strain>
    </source>
</reference>
<feature type="region of interest" description="Disordered" evidence="1">
    <location>
        <begin position="211"/>
        <end position="231"/>
    </location>
</feature>
<keyword evidence="3" id="KW-1185">Reference proteome</keyword>
<evidence type="ECO:0000256" key="1">
    <source>
        <dbReference type="SAM" id="MobiDB-lite"/>
    </source>
</evidence>
<dbReference type="EMBL" id="VXIV02001548">
    <property type="protein sequence ID" value="KAF6031972.1"/>
    <property type="molecule type" value="Genomic_DNA"/>
</dbReference>
<evidence type="ECO:0000313" key="2">
    <source>
        <dbReference type="EMBL" id="KAF6031972.1"/>
    </source>
</evidence>
<dbReference type="AlphaFoldDB" id="A0A7J7K016"/>
<organism evidence="2 3">
    <name type="scientific">Bugula neritina</name>
    <name type="common">Brown bryozoan</name>
    <name type="synonym">Sertularia neritina</name>
    <dbReference type="NCBI Taxonomy" id="10212"/>
    <lineage>
        <taxon>Eukaryota</taxon>
        <taxon>Metazoa</taxon>
        <taxon>Spiralia</taxon>
        <taxon>Lophotrochozoa</taxon>
        <taxon>Bryozoa</taxon>
        <taxon>Gymnolaemata</taxon>
        <taxon>Cheilostomatida</taxon>
        <taxon>Flustrina</taxon>
        <taxon>Buguloidea</taxon>
        <taxon>Bugulidae</taxon>
        <taxon>Bugula</taxon>
    </lineage>
</organism>
<gene>
    <name evidence="2" type="ORF">EB796_009694</name>
</gene>
<dbReference type="Proteomes" id="UP000593567">
    <property type="component" value="Unassembled WGS sequence"/>
</dbReference>
<comment type="caution">
    <text evidence="2">The sequence shown here is derived from an EMBL/GenBank/DDBJ whole genome shotgun (WGS) entry which is preliminary data.</text>
</comment>
<evidence type="ECO:0000313" key="3">
    <source>
        <dbReference type="Proteomes" id="UP000593567"/>
    </source>
</evidence>
<protein>
    <submittedName>
        <fullName evidence="2">Uncharacterized protein</fullName>
    </submittedName>
</protein>
<accession>A0A7J7K016</accession>
<proteinExistence type="predicted"/>
<feature type="compositionally biased region" description="Polar residues" evidence="1">
    <location>
        <begin position="217"/>
        <end position="231"/>
    </location>
</feature>
<sequence>MTPSARSSGIDTALPSHKFGTRLGVHRVEKSVKPAIYDEYYGTTYVPSSGRDSWSAYRISDEALDDNDNLVYESAKKDYELMKRVNRQLLNTAAPPQNAPTSVPVVRTKPKSAELTNKTASAKTHHNISVHPVRRTVNVETPDLDTHAAIKNLKKRLLNVYDSLSMSKASSMNNRDSDMLAIRKEVEAIKAARANREKNLGLLSNQLQAHQREPYSFNKQSTTFSRNSSRM</sequence>
<name>A0A7J7K016_BUGNE</name>